<dbReference type="OrthoDB" id="247293at2759"/>
<dbReference type="Pfam" id="PF00076">
    <property type="entry name" value="RRM_1"/>
    <property type="match status" value="1"/>
</dbReference>
<name>A0A061JCW7_TRYRA</name>
<protein>
    <recommendedName>
        <fullName evidence="3">RRM domain-containing protein</fullName>
    </recommendedName>
</protein>
<accession>A0A061JCW7</accession>
<dbReference type="SMART" id="SM00360">
    <property type="entry name" value="RRM"/>
    <property type="match status" value="1"/>
</dbReference>
<evidence type="ECO:0000313" key="4">
    <source>
        <dbReference type="EMBL" id="ESL11112.1"/>
    </source>
</evidence>
<dbReference type="Proteomes" id="UP000031737">
    <property type="component" value="Unassembled WGS sequence"/>
</dbReference>
<comment type="caution">
    <text evidence="4">The sequence shown here is derived from an EMBL/GenBank/DDBJ whole genome shotgun (WGS) entry which is preliminary data.</text>
</comment>
<dbReference type="SUPFAM" id="SSF54928">
    <property type="entry name" value="RNA-binding domain, RBD"/>
    <property type="match status" value="1"/>
</dbReference>
<dbReference type="GO" id="GO:0003723">
    <property type="term" value="F:RNA binding"/>
    <property type="evidence" value="ECO:0007669"/>
    <property type="project" value="UniProtKB-UniRule"/>
</dbReference>
<keyword evidence="1" id="KW-0694">RNA-binding</keyword>
<organism evidence="4 5">
    <name type="scientific">Trypanosoma rangeli SC58</name>
    <dbReference type="NCBI Taxonomy" id="429131"/>
    <lineage>
        <taxon>Eukaryota</taxon>
        <taxon>Discoba</taxon>
        <taxon>Euglenozoa</taxon>
        <taxon>Kinetoplastea</taxon>
        <taxon>Metakinetoplastina</taxon>
        <taxon>Trypanosomatida</taxon>
        <taxon>Trypanosomatidae</taxon>
        <taxon>Trypanosoma</taxon>
        <taxon>Herpetosoma</taxon>
    </lineage>
</organism>
<evidence type="ECO:0000256" key="1">
    <source>
        <dbReference type="PROSITE-ProRule" id="PRU00176"/>
    </source>
</evidence>
<dbReference type="Gene3D" id="3.30.70.330">
    <property type="match status" value="1"/>
</dbReference>
<feature type="compositionally biased region" description="Basic and acidic residues" evidence="2">
    <location>
        <begin position="179"/>
        <end position="197"/>
    </location>
</feature>
<feature type="domain" description="RRM" evidence="3">
    <location>
        <begin position="2"/>
        <end position="84"/>
    </location>
</feature>
<evidence type="ECO:0000313" key="5">
    <source>
        <dbReference type="Proteomes" id="UP000031737"/>
    </source>
</evidence>
<dbReference type="EMBL" id="AUPL01001147">
    <property type="protein sequence ID" value="ESL11112.1"/>
    <property type="molecule type" value="Genomic_DNA"/>
</dbReference>
<reference evidence="4 5" key="1">
    <citation type="submission" date="2013-07" db="EMBL/GenBank/DDBJ databases">
        <authorList>
            <person name="Stoco P.H."/>
            <person name="Wagner G."/>
            <person name="Gerber A."/>
            <person name="Zaha A."/>
            <person name="Thompson C."/>
            <person name="Bartholomeu D.C."/>
            <person name="Luckemeyer D.D."/>
            <person name="Bahia D."/>
            <person name="Loreto E."/>
            <person name="Prestes E.B."/>
            <person name="Lima F.M."/>
            <person name="Rodrigues-Luiz G."/>
            <person name="Vallejo G.A."/>
            <person name="Filho J.F."/>
            <person name="Monteiro K.M."/>
            <person name="Tyler K.M."/>
            <person name="de Almeida L.G."/>
            <person name="Ortiz M.F."/>
            <person name="Siervo M.A."/>
            <person name="de Moraes M.H."/>
            <person name="Cunha O.L."/>
            <person name="Mendonca-Neto R."/>
            <person name="Silva R."/>
            <person name="Teixeira S.M."/>
            <person name="Murta S.M."/>
            <person name="Sincero T.C."/>
            <person name="Mendes T.A."/>
            <person name="Urmenyi T.P."/>
            <person name="Silva V.G."/>
            <person name="da Rocha W.D."/>
            <person name="Andersson B."/>
            <person name="Romanha A.J."/>
            <person name="Steindel M."/>
            <person name="de Vasconcelos A.T."/>
            <person name="Grisard E.C."/>
        </authorList>
    </citation>
    <scope>NUCLEOTIDE SEQUENCE [LARGE SCALE GENOMIC DNA]</scope>
    <source>
        <strain evidence="4 5">SC58</strain>
    </source>
</reference>
<sequence>MFKLFVSRLPKSVPAEETEEFLATLFPEAVHIQLLQGSRSGTHKGHAYLHFKSEVEVTDALRRVEEGPPPIFHEVSIHVKRASRVETMEHGNLSPQTLPPQLAHYAHSMCATVSSSAVDALDGVVARYELSDGVTAVAFGSEVQMTAALEACRGNASRCLPPLLPELLASHNTRKRRRGDKDDDRSSHRKEELKDFHGTGAGVGVGDGPLTLGSGADVVASYERRGLVPLTPAAALTLLRDFMEGRGRIALKDQKGHIAVMLLPAHAAALE</sequence>
<dbReference type="AlphaFoldDB" id="A0A061JCW7"/>
<feature type="region of interest" description="Disordered" evidence="2">
    <location>
        <begin position="170"/>
        <end position="202"/>
    </location>
</feature>
<gene>
    <name evidence="4" type="ORF">TRSC58_01147</name>
</gene>
<dbReference type="PROSITE" id="PS50102">
    <property type="entry name" value="RRM"/>
    <property type="match status" value="1"/>
</dbReference>
<keyword evidence="5" id="KW-1185">Reference proteome</keyword>
<evidence type="ECO:0000259" key="3">
    <source>
        <dbReference type="PROSITE" id="PS50102"/>
    </source>
</evidence>
<proteinExistence type="predicted"/>
<dbReference type="InterPro" id="IPR012677">
    <property type="entry name" value="Nucleotide-bd_a/b_plait_sf"/>
</dbReference>
<evidence type="ECO:0000256" key="2">
    <source>
        <dbReference type="SAM" id="MobiDB-lite"/>
    </source>
</evidence>
<dbReference type="InterPro" id="IPR035979">
    <property type="entry name" value="RBD_domain_sf"/>
</dbReference>
<dbReference type="InterPro" id="IPR000504">
    <property type="entry name" value="RRM_dom"/>
</dbReference>
<dbReference type="VEuPathDB" id="TriTrypDB:TRSC58_01147"/>